<dbReference type="InterPro" id="IPR011989">
    <property type="entry name" value="ARM-like"/>
</dbReference>
<feature type="non-terminal residue" evidence="1">
    <location>
        <position position="407"/>
    </location>
</feature>
<dbReference type="Gene3D" id="1.25.10.10">
    <property type="entry name" value="Leucine-rich Repeat Variant"/>
    <property type="match status" value="1"/>
</dbReference>
<evidence type="ECO:0008006" key="2">
    <source>
        <dbReference type="Google" id="ProtNLM"/>
    </source>
</evidence>
<accession>A0A0F8YKY5</accession>
<name>A0A0F8YKY5_9ZZZZ</name>
<feature type="non-terminal residue" evidence="1">
    <location>
        <position position="1"/>
    </location>
</feature>
<organism evidence="1">
    <name type="scientific">marine sediment metagenome</name>
    <dbReference type="NCBI Taxonomy" id="412755"/>
    <lineage>
        <taxon>unclassified sequences</taxon>
        <taxon>metagenomes</taxon>
        <taxon>ecological metagenomes</taxon>
    </lineage>
</organism>
<protein>
    <recommendedName>
        <fullName evidence="2">HEAT repeat domain-containing protein</fullName>
    </recommendedName>
</protein>
<dbReference type="SUPFAM" id="SSF48371">
    <property type="entry name" value="ARM repeat"/>
    <property type="match status" value="1"/>
</dbReference>
<comment type="caution">
    <text evidence="1">The sequence shown here is derived from an EMBL/GenBank/DDBJ whole genome shotgun (WGS) entry which is preliminary data.</text>
</comment>
<dbReference type="AlphaFoldDB" id="A0A0F8YKY5"/>
<proteinExistence type="predicted"/>
<reference evidence="1" key="1">
    <citation type="journal article" date="2015" name="Nature">
        <title>Complex archaea that bridge the gap between prokaryotes and eukaryotes.</title>
        <authorList>
            <person name="Spang A."/>
            <person name="Saw J.H."/>
            <person name="Jorgensen S.L."/>
            <person name="Zaremba-Niedzwiedzka K."/>
            <person name="Martijn J."/>
            <person name="Lind A.E."/>
            <person name="van Eijk R."/>
            <person name="Schleper C."/>
            <person name="Guy L."/>
            <person name="Ettema T.J."/>
        </authorList>
    </citation>
    <scope>NUCLEOTIDE SEQUENCE</scope>
</reference>
<dbReference type="InterPro" id="IPR016024">
    <property type="entry name" value="ARM-type_fold"/>
</dbReference>
<gene>
    <name evidence="1" type="ORF">LCGC14_2807040</name>
</gene>
<evidence type="ECO:0000313" key="1">
    <source>
        <dbReference type="EMBL" id="KKK82073.1"/>
    </source>
</evidence>
<dbReference type="EMBL" id="LAZR01052836">
    <property type="protein sequence ID" value="KKK82073.1"/>
    <property type="molecule type" value="Genomic_DNA"/>
</dbReference>
<sequence length="407" mass="45669">KLLQLVKQEKIAEEAGFTTLASLKHLPAKAEMLRRYDASSDPNRRATLLAWMDGFDPDGDVDRRLKTALYNEAMKPQWPRLIAQTRSRRNWKDFFDKVCSFLEHKDRVVAEAAWEAVRYSMDDRPVPDPIIRRLLAGRDVERARWALLVVYVYNDNDLAKFLQGALTNDKAEVVALALGMIAKTHIRDDLDAKVPSYQRNRSSRARSMGMFGRRRAKPEVRDHLPKGMVDPVLRTLVHTSAAVRTRAAALLYRSGARKDEKVRETLRAGLKDSDAARRRVAMAGIAKDAKGFLKDFDLIAAAKSPETSTRAVEIMAFLEDPKHTPILIEIAKDKDSARDRTSLLKALVRSADDRALEAAKAIFVGDGSSYAVRSFAEEYLAGMKGAGAVKFVQWALSNADDTWGRSE</sequence>